<evidence type="ECO:0000256" key="2">
    <source>
        <dbReference type="ARBA" id="ARBA00010145"/>
    </source>
</evidence>
<dbReference type="RefSeq" id="WP_304994535.1">
    <property type="nucleotide sequence ID" value="NZ_CP101717.1"/>
</dbReference>
<evidence type="ECO:0000256" key="4">
    <source>
        <dbReference type="ARBA" id="ARBA00022475"/>
    </source>
</evidence>
<comment type="similarity">
    <text evidence="2">Belongs to the auxin efflux carrier (TC 2.A.69) family.</text>
</comment>
<keyword evidence="6 8" id="KW-1133">Transmembrane helix</keyword>
<proteinExistence type="inferred from homology"/>
<keyword evidence="7 8" id="KW-0472">Membrane</keyword>
<keyword evidence="5 8" id="KW-0812">Transmembrane</keyword>
<accession>A0AB38YD48</accession>
<dbReference type="InterPro" id="IPR004776">
    <property type="entry name" value="Mem_transp_PIN-like"/>
</dbReference>
<feature type="transmembrane region" description="Helical" evidence="8">
    <location>
        <begin position="278"/>
        <end position="302"/>
    </location>
</feature>
<keyword evidence="4" id="KW-1003">Cell membrane</keyword>
<feature type="transmembrane region" description="Helical" evidence="8">
    <location>
        <begin position="194"/>
        <end position="211"/>
    </location>
</feature>
<evidence type="ECO:0000256" key="7">
    <source>
        <dbReference type="ARBA" id="ARBA00023136"/>
    </source>
</evidence>
<dbReference type="PANTHER" id="PTHR36838">
    <property type="entry name" value="AUXIN EFFLUX CARRIER FAMILY PROTEIN"/>
    <property type="match status" value="1"/>
</dbReference>
<evidence type="ECO:0000256" key="3">
    <source>
        <dbReference type="ARBA" id="ARBA00022448"/>
    </source>
</evidence>
<feature type="transmembrane region" description="Helical" evidence="8">
    <location>
        <begin position="167"/>
        <end position="188"/>
    </location>
</feature>
<dbReference type="EMBL" id="CP101717">
    <property type="protein sequence ID" value="WLD57248.1"/>
    <property type="molecule type" value="Genomic_DNA"/>
</dbReference>
<evidence type="ECO:0000313" key="9">
    <source>
        <dbReference type="EMBL" id="WLD57248.1"/>
    </source>
</evidence>
<name>A0AB38YD48_9GAMM</name>
<dbReference type="AlphaFoldDB" id="A0AB38YD48"/>
<comment type="subcellular location">
    <subcellularLocation>
        <location evidence="1">Cell membrane</location>
        <topology evidence="1">Multi-pass membrane protein</topology>
    </subcellularLocation>
</comment>
<evidence type="ECO:0000256" key="6">
    <source>
        <dbReference type="ARBA" id="ARBA00022989"/>
    </source>
</evidence>
<sequence length="310" mass="32535">MWPLINALGPVFLVILLGVALRRLAFPTFDFWPQLERLVYFVLFPAMLVSELATADFSGLAVSRVLLAVLGMLAVMTVVTIVLKPVVSKSGTQFTSVFQGGMRFNSFIVLAVASELFGSSGLALAAVIMALMIPLLNVLCVSVFAFYAGDERASVLSTVAAIGKNPLILGCVAGIVLNVTGIGLPGWSRLTVEILARSALPLGLLAVGVALNLDALRAGKMPLVYASLLKFVAMPLVAIGFSVLLGLSVQEQSVLLLFAAMPTATSAYILARQLGGDAPLMAAIITAQTLLAMLVLPVILFLNQMLFGGA</sequence>
<dbReference type="GO" id="GO:0055085">
    <property type="term" value="P:transmembrane transport"/>
    <property type="evidence" value="ECO:0007669"/>
    <property type="project" value="InterPro"/>
</dbReference>
<dbReference type="Gene3D" id="1.20.1530.20">
    <property type="match status" value="1"/>
</dbReference>
<evidence type="ECO:0000256" key="8">
    <source>
        <dbReference type="SAM" id="Phobius"/>
    </source>
</evidence>
<reference evidence="9" key="1">
    <citation type="submission" date="2022-07" db="EMBL/GenBank/DDBJ databases">
        <title>Complete genome sequence of Salinispirillum sp. LH10-3-1 capable of multiple carbohydrate inversion isolated from a soda lake.</title>
        <authorList>
            <person name="Liu J."/>
            <person name="Zhai Y."/>
            <person name="Zhang H."/>
            <person name="Yang H."/>
            <person name="Qu J."/>
            <person name="Li J."/>
        </authorList>
    </citation>
    <scope>NUCLEOTIDE SEQUENCE</scope>
    <source>
        <strain evidence="9">LH 10-3-1</strain>
    </source>
</reference>
<keyword evidence="3" id="KW-0813">Transport</keyword>
<feature type="transmembrane region" description="Helical" evidence="8">
    <location>
        <begin position="38"/>
        <end position="58"/>
    </location>
</feature>
<evidence type="ECO:0000256" key="1">
    <source>
        <dbReference type="ARBA" id="ARBA00004651"/>
    </source>
</evidence>
<dbReference type="GO" id="GO:0005886">
    <property type="term" value="C:plasma membrane"/>
    <property type="evidence" value="ECO:0007669"/>
    <property type="project" value="UniProtKB-SubCell"/>
</dbReference>
<dbReference type="Pfam" id="PF03547">
    <property type="entry name" value="Mem_trans"/>
    <property type="match status" value="1"/>
</dbReference>
<gene>
    <name evidence="9" type="ORF">NFC81_11005</name>
</gene>
<feature type="transmembrane region" description="Helical" evidence="8">
    <location>
        <begin position="253"/>
        <end position="271"/>
    </location>
</feature>
<feature type="transmembrane region" description="Helical" evidence="8">
    <location>
        <begin position="65"/>
        <end position="83"/>
    </location>
</feature>
<feature type="transmembrane region" description="Helical" evidence="8">
    <location>
        <begin position="223"/>
        <end position="247"/>
    </location>
</feature>
<dbReference type="InterPro" id="IPR038770">
    <property type="entry name" value="Na+/solute_symporter_sf"/>
</dbReference>
<evidence type="ECO:0000256" key="5">
    <source>
        <dbReference type="ARBA" id="ARBA00022692"/>
    </source>
</evidence>
<organism evidence="9">
    <name type="scientific">Salinispirillum sp. LH 10-3-1</name>
    <dbReference type="NCBI Taxonomy" id="2952525"/>
    <lineage>
        <taxon>Bacteria</taxon>
        <taxon>Pseudomonadati</taxon>
        <taxon>Pseudomonadota</taxon>
        <taxon>Gammaproteobacteria</taxon>
        <taxon>Oceanospirillales</taxon>
        <taxon>Saccharospirillaceae</taxon>
        <taxon>Salinispirillum</taxon>
    </lineage>
</organism>
<dbReference type="PANTHER" id="PTHR36838:SF4">
    <property type="entry name" value="AUXIN EFFLUX CARRIER FAMILY PROTEIN"/>
    <property type="match status" value="1"/>
</dbReference>
<protein>
    <submittedName>
        <fullName evidence="9">AEC family transporter</fullName>
    </submittedName>
</protein>